<name>A0A6J1R8A6_9HYME</name>
<accession>A0A6J1R8A6</accession>
<keyword evidence="3" id="KW-1185">Reference proteome</keyword>
<evidence type="ECO:0000256" key="1">
    <source>
        <dbReference type="SAM" id="MobiDB-lite"/>
    </source>
</evidence>
<dbReference type="GO" id="GO:0003676">
    <property type="term" value="F:nucleic acid binding"/>
    <property type="evidence" value="ECO:0007669"/>
    <property type="project" value="InterPro"/>
</dbReference>
<dbReference type="OrthoDB" id="7554847at2759"/>
<dbReference type="InterPro" id="IPR036875">
    <property type="entry name" value="Znf_CCHC_sf"/>
</dbReference>
<evidence type="ECO:0000259" key="2">
    <source>
        <dbReference type="SMART" id="SM00343"/>
    </source>
</evidence>
<evidence type="ECO:0000313" key="4">
    <source>
        <dbReference type="RefSeq" id="XP_024891264.1"/>
    </source>
</evidence>
<feature type="domain" description="CCHC-type" evidence="2">
    <location>
        <begin position="217"/>
        <end position="235"/>
    </location>
</feature>
<dbReference type="RefSeq" id="XP_024891264.1">
    <property type="nucleotide sequence ID" value="XM_025035496.1"/>
</dbReference>
<feature type="region of interest" description="Disordered" evidence="1">
    <location>
        <begin position="187"/>
        <end position="210"/>
    </location>
</feature>
<dbReference type="InterPro" id="IPR001878">
    <property type="entry name" value="Znf_CCHC"/>
</dbReference>
<sequence>MSSTLGRELEKFSVNEESATVGVRWKKWMRAFKLFIQTQAALTSERKQAFLLHLAGPEMQDVYYALDAVVPQGRDIYDATKTALQVHFSPQINVPYERHNFRCLAQQADETIDRYVIRLQQQAENCEFGDRKNEMIRDQITEKCNSNDLRRQLLKEGTALTFQKAVEIARLWEMSHRQAQAMTLEENKTEQVNQIKGRSKNYGRRENKNRASGTDARCFRCNYTRHFAKDKSCPARTSTCERCGKEGHFKIVCKTKMEKVVKKERKTDRKKV</sequence>
<dbReference type="SUPFAM" id="SSF57756">
    <property type="entry name" value="Retrovirus zinc finger-like domains"/>
    <property type="match status" value="1"/>
</dbReference>
<organism evidence="3 4">
    <name type="scientific">Temnothorax curvispinosus</name>
    <dbReference type="NCBI Taxonomy" id="300111"/>
    <lineage>
        <taxon>Eukaryota</taxon>
        <taxon>Metazoa</taxon>
        <taxon>Ecdysozoa</taxon>
        <taxon>Arthropoda</taxon>
        <taxon>Hexapoda</taxon>
        <taxon>Insecta</taxon>
        <taxon>Pterygota</taxon>
        <taxon>Neoptera</taxon>
        <taxon>Endopterygota</taxon>
        <taxon>Hymenoptera</taxon>
        <taxon>Apocrita</taxon>
        <taxon>Aculeata</taxon>
        <taxon>Formicoidea</taxon>
        <taxon>Formicidae</taxon>
        <taxon>Myrmicinae</taxon>
        <taxon>Temnothorax</taxon>
    </lineage>
</organism>
<proteinExistence type="predicted"/>
<dbReference type="SMART" id="SM00343">
    <property type="entry name" value="ZnF_C2HC"/>
    <property type="match status" value="2"/>
</dbReference>
<dbReference type="Proteomes" id="UP000504618">
    <property type="component" value="Unplaced"/>
</dbReference>
<feature type="domain" description="CCHC-type" evidence="2">
    <location>
        <begin position="239"/>
        <end position="255"/>
    </location>
</feature>
<dbReference type="Gene3D" id="4.10.60.10">
    <property type="entry name" value="Zinc finger, CCHC-type"/>
    <property type="match status" value="1"/>
</dbReference>
<protein>
    <submittedName>
        <fullName evidence="4">Uncharacterized protein LOC112467046</fullName>
    </submittedName>
</protein>
<dbReference type="GO" id="GO:0008270">
    <property type="term" value="F:zinc ion binding"/>
    <property type="evidence" value="ECO:0007669"/>
    <property type="project" value="InterPro"/>
</dbReference>
<dbReference type="GeneID" id="112467046"/>
<dbReference type="PANTHER" id="PTHR33198:SF20">
    <property type="entry name" value="RETROTRANSPOSON GAG DOMAIN-CONTAINING PROTEIN"/>
    <property type="match status" value="1"/>
</dbReference>
<dbReference type="AlphaFoldDB" id="A0A6J1R8A6"/>
<evidence type="ECO:0000313" key="3">
    <source>
        <dbReference type="Proteomes" id="UP000504618"/>
    </source>
</evidence>
<reference evidence="4" key="1">
    <citation type="submission" date="2025-08" db="UniProtKB">
        <authorList>
            <consortium name="RefSeq"/>
        </authorList>
    </citation>
    <scope>IDENTIFICATION</scope>
    <source>
        <tissue evidence="4">Whole body</tissue>
    </source>
</reference>
<dbReference type="PANTHER" id="PTHR33198">
    <property type="entry name" value="ANK_REP_REGION DOMAIN-CONTAINING PROTEIN-RELATED"/>
    <property type="match status" value="1"/>
</dbReference>
<gene>
    <name evidence="4" type="primary">LOC112467046</name>
</gene>